<feature type="transmembrane region" description="Helical" evidence="1">
    <location>
        <begin position="164"/>
        <end position="184"/>
    </location>
</feature>
<dbReference type="AlphaFoldDB" id="A0AAX1WTV9"/>
<proteinExistence type="predicted"/>
<feature type="transmembrane region" description="Helical" evidence="1">
    <location>
        <begin position="338"/>
        <end position="359"/>
    </location>
</feature>
<feature type="transmembrane region" description="Helical" evidence="1">
    <location>
        <begin position="104"/>
        <end position="125"/>
    </location>
</feature>
<reference evidence="2 3" key="1">
    <citation type="submission" date="2018-11" db="EMBL/GenBank/DDBJ databases">
        <title>Genomic Encyclopedia of Type Strains, Phase IV (KMG-IV): sequencing the most valuable type-strain genomes for metagenomic binning, comparative biology and taxonomic classification.</title>
        <authorList>
            <person name="Goeker M."/>
        </authorList>
    </citation>
    <scope>NUCLEOTIDE SEQUENCE [LARGE SCALE GENOMIC DNA]</scope>
    <source>
        <strain evidence="2 3">DSM 15985</strain>
    </source>
</reference>
<dbReference type="Proteomes" id="UP000271868">
    <property type="component" value="Unassembled WGS sequence"/>
</dbReference>
<feature type="transmembrane region" description="Helical" evidence="1">
    <location>
        <begin position="205"/>
        <end position="226"/>
    </location>
</feature>
<feature type="transmembrane region" description="Helical" evidence="1">
    <location>
        <begin position="76"/>
        <end position="98"/>
    </location>
</feature>
<keyword evidence="1" id="KW-0472">Membrane</keyword>
<evidence type="ECO:0008006" key="4">
    <source>
        <dbReference type="Google" id="ProtNLM"/>
    </source>
</evidence>
<name>A0AAX1WTV9_9BURK</name>
<accession>A0AAX1WTV9</accession>
<feature type="transmembrane region" description="Helical" evidence="1">
    <location>
        <begin position="365"/>
        <end position="384"/>
    </location>
</feature>
<dbReference type="EMBL" id="RJVL01000004">
    <property type="protein sequence ID" value="ROR47173.1"/>
    <property type="molecule type" value="Genomic_DNA"/>
</dbReference>
<keyword evidence="1" id="KW-0812">Transmembrane</keyword>
<comment type="caution">
    <text evidence="2">The sequence shown here is derived from an EMBL/GenBank/DDBJ whole genome shotgun (WGS) entry which is preliminary data.</text>
</comment>
<feature type="transmembrane region" description="Helical" evidence="1">
    <location>
        <begin position="47"/>
        <end position="64"/>
    </location>
</feature>
<feature type="transmembrane region" description="Helical" evidence="1">
    <location>
        <begin position="273"/>
        <end position="293"/>
    </location>
</feature>
<evidence type="ECO:0000256" key="1">
    <source>
        <dbReference type="SAM" id="Phobius"/>
    </source>
</evidence>
<evidence type="ECO:0000313" key="2">
    <source>
        <dbReference type="EMBL" id="ROR47173.1"/>
    </source>
</evidence>
<feature type="transmembrane region" description="Helical" evidence="1">
    <location>
        <begin position="238"/>
        <end position="261"/>
    </location>
</feature>
<keyword evidence="3" id="KW-1185">Reference proteome</keyword>
<sequence>MPVNRTSLLMAGASLIALIAQALMGAAMLHFFTPTAAGHFAVVAQVAFFWVTLALAQSPLQFLADAHLPPQRALRAALRASLLRWILLLPLVAAALWWSSPVLPLTTVVAWAGLLALLQMGWYLAQPWVLRTASPMSAACVRTAPPLLALALAAGLGMRGNADNATGLLAAAACGYAVGALWLLHGSRTDHPPQSAARQSDGRSALLRMAHAVMDAVAGVALVLAWQRQHGTADASYLAVLLRLFGLMPAIVHAAWSQVLLAQARPSRLKSLGVGMGAALVTGLIGLGSAAVLQTTLLAPTWQGLLPYILPIMLWQGSACIFAALSHRPFQQGLARRYSLLTIGFNIMQIMVLLAPLGWTPQVHLWWLAGLCTTGLLMLSAWMAK</sequence>
<feature type="transmembrane region" description="Helical" evidence="1">
    <location>
        <begin position="137"/>
        <end position="158"/>
    </location>
</feature>
<protein>
    <recommendedName>
        <fullName evidence="4">O-antigen/teichoic acid export membrane protein</fullName>
    </recommendedName>
</protein>
<evidence type="ECO:0000313" key="3">
    <source>
        <dbReference type="Proteomes" id="UP000271868"/>
    </source>
</evidence>
<gene>
    <name evidence="2" type="ORF">EDC60_1900</name>
</gene>
<feature type="transmembrane region" description="Helical" evidence="1">
    <location>
        <begin position="305"/>
        <end position="326"/>
    </location>
</feature>
<organism evidence="2 3">
    <name type="scientific">Diaphorobacter nitroreducens</name>
    <dbReference type="NCBI Taxonomy" id="164759"/>
    <lineage>
        <taxon>Bacteria</taxon>
        <taxon>Pseudomonadati</taxon>
        <taxon>Pseudomonadota</taxon>
        <taxon>Betaproteobacteria</taxon>
        <taxon>Burkholderiales</taxon>
        <taxon>Comamonadaceae</taxon>
        <taxon>Diaphorobacter</taxon>
    </lineage>
</organism>
<keyword evidence="1" id="KW-1133">Transmembrane helix</keyword>